<keyword evidence="2" id="KW-1185">Reference proteome</keyword>
<gene>
    <name evidence="1" type="ORF">HMPREF1991_01783</name>
</gene>
<protein>
    <submittedName>
        <fullName evidence="1">Uncharacterized protein</fullName>
    </submittedName>
</protein>
<evidence type="ECO:0000313" key="1">
    <source>
        <dbReference type="EMBL" id="KDR52158.1"/>
    </source>
</evidence>
<sequence>MDATENYYANSYVVISATPTTMCIRCYELVVMPNWCVNAARNLSRHHFYNLYSLFI</sequence>
<organism evidence="1 2">
    <name type="scientific">Hoylesella loescheii DSM 19665 = JCM 12249 = ATCC 15930</name>
    <dbReference type="NCBI Taxonomy" id="1122985"/>
    <lineage>
        <taxon>Bacteria</taxon>
        <taxon>Pseudomonadati</taxon>
        <taxon>Bacteroidota</taxon>
        <taxon>Bacteroidia</taxon>
        <taxon>Bacteroidales</taxon>
        <taxon>Prevotellaceae</taxon>
        <taxon>Hoylesella</taxon>
    </lineage>
</organism>
<accession>A0A069QH52</accession>
<name>A0A069QH52_HOYLO</name>
<dbReference type="PATRIC" id="fig|1122985.7.peg.1855"/>
<dbReference type="EMBL" id="JNGW01000076">
    <property type="protein sequence ID" value="KDR52158.1"/>
    <property type="molecule type" value="Genomic_DNA"/>
</dbReference>
<proteinExistence type="predicted"/>
<dbReference type="AlphaFoldDB" id="A0A069QH52"/>
<reference evidence="1 2" key="1">
    <citation type="submission" date="2013-08" db="EMBL/GenBank/DDBJ databases">
        <authorList>
            <person name="Weinstock G."/>
            <person name="Sodergren E."/>
            <person name="Wylie T."/>
            <person name="Fulton L."/>
            <person name="Fulton R."/>
            <person name="Fronick C."/>
            <person name="O'Laughlin M."/>
            <person name="Godfrey J."/>
            <person name="Miner T."/>
            <person name="Herter B."/>
            <person name="Appelbaum E."/>
            <person name="Cordes M."/>
            <person name="Lek S."/>
            <person name="Wollam A."/>
            <person name="Pepin K.H."/>
            <person name="Palsikar V.B."/>
            <person name="Mitreva M."/>
            <person name="Wilson R.K."/>
        </authorList>
    </citation>
    <scope>NUCLEOTIDE SEQUENCE [LARGE SCALE GENOMIC DNA]</scope>
    <source>
        <strain evidence="1 2">ATCC 15930</strain>
    </source>
</reference>
<evidence type="ECO:0000313" key="2">
    <source>
        <dbReference type="Proteomes" id="UP000027442"/>
    </source>
</evidence>
<dbReference type="HOGENOM" id="CLU_3010457_0_0_10"/>
<dbReference type="Proteomes" id="UP000027442">
    <property type="component" value="Unassembled WGS sequence"/>
</dbReference>
<comment type="caution">
    <text evidence="1">The sequence shown here is derived from an EMBL/GenBank/DDBJ whole genome shotgun (WGS) entry which is preliminary data.</text>
</comment>